<name>A0A565B1X5_9BRAS</name>
<reference evidence="1" key="1">
    <citation type="submission" date="2019-07" db="EMBL/GenBank/DDBJ databases">
        <authorList>
            <person name="Dittberner H."/>
        </authorList>
    </citation>
    <scope>NUCLEOTIDE SEQUENCE [LARGE SCALE GENOMIC DNA]</scope>
</reference>
<evidence type="ECO:0000313" key="2">
    <source>
        <dbReference type="Proteomes" id="UP000489600"/>
    </source>
</evidence>
<protein>
    <submittedName>
        <fullName evidence="1">Uncharacterized protein</fullName>
    </submittedName>
</protein>
<evidence type="ECO:0000313" key="1">
    <source>
        <dbReference type="EMBL" id="VVA95587.1"/>
    </source>
</evidence>
<sequence>MLLESDELPEIFLRRHEIQMVDDPPLLQTESLYYMNSSRYVDLNVWDVVPRPPLPRRGFAHIMVS</sequence>
<organism evidence="1 2">
    <name type="scientific">Arabis nemorensis</name>
    <dbReference type="NCBI Taxonomy" id="586526"/>
    <lineage>
        <taxon>Eukaryota</taxon>
        <taxon>Viridiplantae</taxon>
        <taxon>Streptophyta</taxon>
        <taxon>Embryophyta</taxon>
        <taxon>Tracheophyta</taxon>
        <taxon>Spermatophyta</taxon>
        <taxon>Magnoliopsida</taxon>
        <taxon>eudicotyledons</taxon>
        <taxon>Gunneridae</taxon>
        <taxon>Pentapetalae</taxon>
        <taxon>rosids</taxon>
        <taxon>malvids</taxon>
        <taxon>Brassicales</taxon>
        <taxon>Brassicaceae</taxon>
        <taxon>Arabideae</taxon>
        <taxon>Arabis</taxon>
    </lineage>
</organism>
<comment type="caution">
    <text evidence="1">The sequence shown here is derived from an EMBL/GenBank/DDBJ whole genome shotgun (WGS) entry which is preliminary data.</text>
</comment>
<gene>
    <name evidence="1" type="ORF">ANE_LOCUS6032</name>
</gene>
<dbReference type="Proteomes" id="UP000489600">
    <property type="component" value="Unassembled WGS sequence"/>
</dbReference>
<dbReference type="EMBL" id="CABITT030000002">
    <property type="protein sequence ID" value="VVA95587.1"/>
    <property type="molecule type" value="Genomic_DNA"/>
</dbReference>
<proteinExistence type="predicted"/>
<keyword evidence="2" id="KW-1185">Reference proteome</keyword>
<accession>A0A565B1X5</accession>
<dbReference type="AlphaFoldDB" id="A0A565B1X5"/>